<name>A0AAD6BG89_9TELE</name>
<feature type="region of interest" description="Disordered" evidence="1">
    <location>
        <begin position="43"/>
        <end position="154"/>
    </location>
</feature>
<feature type="compositionally biased region" description="Basic residues" evidence="1">
    <location>
        <begin position="68"/>
        <end position="81"/>
    </location>
</feature>
<feature type="compositionally biased region" description="Basic residues" evidence="1">
    <location>
        <begin position="101"/>
        <end position="110"/>
    </location>
</feature>
<organism evidence="2 3">
    <name type="scientific">Pogonophryne albipinna</name>
    <dbReference type="NCBI Taxonomy" id="1090488"/>
    <lineage>
        <taxon>Eukaryota</taxon>
        <taxon>Metazoa</taxon>
        <taxon>Chordata</taxon>
        <taxon>Craniata</taxon>
        <taxon>Vertebrata</taxon>
        <taxon>Euteleostomi</taxon>
        <taxon>Actinopterygii</taxon>
        <taxon>Neopterygii</taxon>
        <taxon>Teleostei</taxon>
        <taxon>Neoteleostei</taxon>
        <taxon>Acanthomorphata</taxon>
        <taxon>Eupercaria</taxon>
        <taxon>Perciformes</taxon>
        <taxon>Notothenioidei</taxon>
        <taxon>Pogonophryne</taxon>
    </lineage>
</organism>
<feature type="compositionally biased region" description="Basic and acidic residues" evidence="1">
    <location>
        <begin position="143"/>
        <end position="154"/>
    </location>
</feature>
<gene>
    <name evidence="2" type="ORF">JOQ06_005733</name>
</gene>
<sequence length="154" mass="16949">MTGVASCGCGAAALIGDPSIGWTRATQSFALSGETPHLTCGPRLGINDTPVPVPPVQGELYDTIQQGRGRRKKLAVKYTQKRKPEETEVQEHSTESATRERKGRKCKKVGPTKTPERPPEGSRSPQQSEESRQHSPSPRRNRHPESSEDEGKYF</sequence>
<evidence type="ECO:0000313" key="3">
    <source>
        <dbReference type="Proteomes" id="UP001219934"/>
    </source>
</evidence>
<dbReference type="Proteomes" id="UP001219934">
    <property type="component" value="Unassembled WGS sequence"/>
</dbReference>
<keyword evidence="3" id="KW-1185">Reference proteome</keyword>
<dbReference type="AlphaFoldDB" id="A0AAD6BG89"/>
<feature type="compositionally biased region" description="Low complexity" evidence="1">
    <location>
        <begin position="121"/>
        <end position="136"/>
    </location>
</feature>
<feature type="compositionally biased region" description="Basic and acidic residues" evidence="1">
    <location>
        <begin position="82"/>
        <end position="100"/>
    </location>
</feature>
<comment type="caution">
    <text evidence="2">The sequence shown here is derived from an EMBL/GenBank/DDBJ whole genome shotgun (WGS) entry which is preliminary data.</text>
</comment>
<evidence type="ECO:0000313" key="2">
    <source>
        <dbReference type="EMBL" id="KAJ4943228.1"/>
    </source>
</evidence>
<reference evidence="2" key="1">
    <citation type="submission" date="2022-11" db="EMBL/GenBank/DDBJ databases">
        <title>Chromosome-level genome of Pogonophryne albipinna.</title>
        <authorList>
            <person name="Jo E."/>
        </authorList>
    </citation>
    <scope>NUCLEOTIDE SEQUENCE</scope>
    <source>
        <strain evidence="2">SGF0006</strain>
        <tissue evidence="2">Muscle</tissue>
    </source>
</reference>
<proteinExistence type="predicted"/>
<evidence type="ECO:0000256" key="1">
    <source>
        <dbReference type="SAM" id="MobiDB-lite"/>
    </source>
</evidence>
<dbReference type="EMBL" id="JAPTMU010000005">
    <property type="protein sequence ID" value="KAJ4943228.1"/>
    <property type="molecule type" value="Genomic_DNA"/>
</dbReference>
<accession>A0AAD6BG89</accession>
<protein>
    <submittedName>
        <fullName evidence="2">Uncharacterized protein</fullName>
    </submittedName>
</protein>